<dbReference type="InterPro" id="IPR022732">
    <property type="entry name" value="Peptidase_S54_GlpG_N"/>
</dbReference>
<keyword evidence="4" id="KW-0378">Hydrolase</keyword>
<feature type="transmembrane region" description="Helical" evidence="7">
    <location>
        <begin position="148"/>
        <end position="172"/>
    </location>
</feature>
<dbReference type="InterPro" id="IPR035952">
    <property type="entry name" value="Rhomboid-like_sf"/>
</dbReference>
<evidence type="ECO:0000256" key="5">
    <source>
        <dbReference type="ARBA" id="ARBA00022989"/>
    </source>
</evidence>
<dbReference type="OrthoDB" id="9778341at2"/>
<gene>
    <name evidence="10" type="ORF">EV697_104188</name>
</gene>
<organism evidence="10 11">
    <name type="scientific">Bisgaardia hudsonensis</name>
    <dbReference type="NCBI Taxonomy" id="109472"/>
    <lineage>
        <taxon>Bacteria</taxon>
        <taxon>Pseudomonadati</taxon>
        <taxon>Pseudomonadota</taxon>
        <taxon>Gammaproteobacteria</taxon>
        <taxon>Pasteurellales</taxon>
        <taxon>Pasteurellaceae</taxon>
        <taxon>Bisgaardia</taxon>
    </lineage>
</organism>
<keyword evidence="6 7" id="KW-0472">Membrane</keyword>
<keyword evidence="11" id="KW-1185">Reference proteome</keyword>
<keyword evidence="5 7" id="KW-1133">Transmembrane helix</keyword>
<evidence type="ECO:0000256" key="3">
    <source>
        <dbReference type="ARBA" id="ARBA00022692"/>
    </source>
</evidence>
<feature type="domain" description="Peptidase S54 GlpG peptidase N-terminal" evidence="9">
    <location>
        <begin position="13"/>
        <end position="86"/>
    </location>
</feature>
<dbReference type="GO" id="GO:0016020">
    <property type="term" value="C:membrane"/>
    <property type="evidence" value="ECO:0007669"/>
    <property type="project" value="UniProtKB-SubCell"/>
</dbReference>
<evidence type="ECO:0000259" key="9">
    <source>
        <dbReference type="Pfam" id="PF12122"/>
    </source>
</evidence>
<evidence type="ECO:0000256" key="7">
    <source>
        <dbReference type="SAM" id="Phobius"/>
    </source>
</evidence>
<evidence type="ECO:0000313" key="10">
    <source>
        <dbReference type="EMBL" id="TCP12373.1"/>
    </source>
</evidence>
<dbReference type="EMBL" id="SLXI01000004">
    <property type="protein sequence ID" value="TCP12373.1"/>
    <property type="molecule type" value="Genomic_DNA"/>
</dbReference>
<evidence type="ECO:0000256" key="6">
    <source>
        <dbReference type="ARBA" id="ARBA00023136"/>
    </source>
</evidence>
<evidence type="ECO:0000256" key="4">
    <source>
        <dbReference type="ARBA" id="ARBA00022801"/>
    </source>
</evidence>
<dbReference type="Pfam" id="PF12122">
    <property type="entry name" value="Rhomboid_N"/>
    <property type="match status" value="1"/>
</dbReference>
<feature type="transmembrane region" description="Helical" evidence="7">
    <location>
        <begin position="207"/>
        <end position="226"/>
    </location>
</feature>
<evidence type="ECO:0000313" key="11">
    <source>
        <dbReference type="Proteomes" id="UP000294841"/>
    </source>
</evidence>
<dbReference type="SUPFAM" id="SSF144091">
    <property type="entry name" value="Rhomboid-like"/>
    <property type="match status" value="1"/>
</dbReference>
<comment type="caution">
    <text evidence="10">The sequence shown here is derived from an EMBL/GenBank/DDBJ whole genome shotgun (WGS) entry which is preliminary data.</text>
</comment>
<feature type="transmembrane region" description="Helical" evidence="7">
    <location>
        <begin position="109"/>
        <end position="128"/>
    </location>
</feature>
<name>A0A4R2N006_9PAST</name>
<dbReference type="PANTHER" id="PTHR43731:SF14">
    <property type="entry name" value="PRESENILIN-ASSOCIATED RHOMBOID-LIKE PROTEIN, MITOCHONDRIAL"/>
    <property type="match status" value="1"/>
</dbReference>
<evidence type="ECO:0000259" key="8">
    <source>
        <dbReference type="Pfam" id="PF01694"/>
    </source>
</evidence>
<protein>
    <submittedName>
        <fullName evidence="10">GlpG protein</fullName>
    </submittedName>
</protein>
<evidence type="ECO:0000256" key="2">
    <source>
        <dbReference type="ARBA" id="ARBA00009045"/>
    </source>
</evidence>
<dbReference type="Proteomes" id="UP000294841">
    <property type="component" value="Unassembled WGS sequence"/>
</dbReference>
<dbReference type="InterPro" id="IPR050925">
    <property type="entry name" value="Rhomboid_protease_S54"/>
</dbReference>
<feature type="transmembrane region" description="Helical" evidence="7">
    <location>
        <begin position="266"/>
        <end position="285"/>
    </location>
</feature>
<feature type="transmembrane region" description="Helical" evidence="7">
    <location>
        <begin position="184"/>
        <end position="201"/>
    </location>
</feature>
<dbReference type="Pfam" id="PF01694">
    <property type="entry name" value="Rhomboid"/>
    <property type="match status" value="1"/>
</dbReference>
<dbReference type="Gene3D" id="1.20.1540.10">
    <property type="entry name" value="Rhomboid-like"/>
    <property type="match status" value="1"/>
</dbReference>
<dbReference type="GO" id="GO:0004252">
    <property type="term" value="F:serine-type endopeptidase activity"/>
    <property type="evidence" value="ECO:0007669"/>
    <property type="project" value="InterPro"/>
</dbReference>
<comment type="subcellular location">
    <subcellularLocation>
        <location evidence="1">Membrane</location>
        <topology evidence="1">Multi-pass membrane protein</topology>
    </subcellularLocation>
</comment>
<dbReference type="AlphaFoldDB" id="A0A4R2N006"/>
<evidence type="ECO:0000256" key="1">
    <source>
        <dbReference type="ARBA" id="ARBA00004141"/>
    </source>
</evidence>
<proteinExistence type="inferred from homology"/>
<feature type="domain" description="Peptidase S54 rhomboid" evidence="8">
    <location>
        <begin position="146"/>
        <end position="284"/>
    </location>
</feature>
<accession>A0A4R2N006</accession>
<dbReference type="InterPro" id="IPR022764">
    <property type="entry name" value="Peptidase_S54_rhomboid_dom"/>
</dbReference>
<reference evidence="10 11" key="1">
    <citation type="submission" date="2019-03" db="EMBL/GenBank/DDBJ databases">
        <title>Genomic Encyclopedia of Type Strains, Phase IV (KMG-IV): sequencing the most valuable type-strain genomes for metagenomic binning, comparative biology and taxonomic classification.</title>
        <authorList>
            <person name="Goeker M."/>
        </authorList>
    </citation>
    <scope>NUCLEOTIDE SEQUENCE [LARGE SCALE GENOMIC DNA]</scope>
    <source>
        <strain evidence="10 11">DSM 28231</strain>
    </source>
</reference>
<comment type="similarity">
    <text evidence="2">Belongs to the peptidase S54 family.</text>
</comment>
<dbReference type="PANTHER" id="PTHR43731">
    <property type="entry name" value="RHOMBOID PROTEASE"/>
    <property type="match status" value="1"/>
</dbReference>
<dbReference type="RefSeq" id="WP_132024026.1">
    <property type="nucleotide sequence ID" value="NZ_CP016605.1"/>
</dbReference>
<feature type="transmembrane region" description="Helical" evidence="7">
    <location>
        <begin position="238"/>
        <end position="260"/>
    </location>
</feature>
<sequence>MKLILGSEIESFIMQFRDYIRSKYDIELEIRKCFDDNSQTEMFGLFVDENEPLFDRIQQEKMEFLQDPFHPRYSEASWQSGDVKEKSYNMESIFSPFIPKLSYVKQIKFTFFVTALCVCIYLFQLIGIEEEILILFHFPADTSQRGDIWRYLTHTLVHLSPWHILFNLTWWWIFGSAIERQLGIGKIVSIYIIAGIMSGIIQNYFSGYAFFGLSGVVYAVLGYVFIVNKFTPNNQFDVPNGFLIMLIVGIILGFISPLIGINMGNAAHITGLVTGLILGAVHCKFKVC</sequence>
<keyword evidence="3 7" id="KW-0812">Transmembrane</keyword>